<keyword evidence="1" id="KW-0175">Coiled coil</keyword>
<dbReference type="Proteomes" id="UP000603904">
    <property type="component" value="Unassembled WGS sequence"/>
</dbReference>
<evidence type="ECO:0000313" key="5">
    <source>
        <dbReference type="Proteomes" id="UP000603904"/>
    </source>
</evidence>
<dbReference type="EMBL" id="BOOC01000069">
    <property type="protein sequence ID" value="GIH44709.1"/>
    <property type="molecule type" value="Genomic_DNA"/>
</dbReference>
<keyword evidence="5" id="KW-1185">Reference proteome</keyword>
<evidence type="ECO:0000256" key="2">
    <source>
        <dbReference type="SAM" id="MobiDB-lite"/>
    </source>
</evidence>
<dbReference type="SUPFAM" id="SSF46785">
    <property type="entry name" value="Winged helix' DNA-binding domain"/>
    <property type="match status" value="1"/>
</dbReference>
<feature type="region of interest" description="Disordered" evidence="2">
    <location>
        <begin position="204"/>
        <end position="231"/>
    </location>
</feature>
<feature type="compositionally biased region" description="Polar residues" evidence="2">
    <location>
        <begin position="207"/>
        <end position="219"/>
    </location>
</feature>
<dbReference type="PANTHER" id="PTHR43252">
    <property type="entry name" value="TRANSCRIPTIONAL REGULATOR YQJI"/>
    <property type="match status" value="1"/>
</dbReference>
<sequence>MAAMSTPFRSSPLALTVLSLLHYRPLHPYGIQRLIRQWGKDTVVNVSQRASLYRTIERLAAAGLIAVRETGRDQLYPERTVYEITEAGRETARRWMLDMLGEPKQEYPEFPAALSHLLLLTREEISAALRRRADVLERDLAAMEAAAEEQRKHGLPRITSLEDEYRLAVTAAELRWLESVLADLRDGRLVWSREELMAFAAGVEASDTVSPEGSASPQDAASPKGTAPQRT</sequence>
<evidence type="ECO:0000313" key="4">
    <source>
        <dbReference type="EMBL" id="GIH44709.1"/>
    </source>
</evidence>
<proteinExistence type="predicted"/>
<name>A0ABQ4GCG9_9ACTN</name>
<feature type="coiled-coil region" evidence="1">
    <location>
        <begin position="126"/>
        <end position="153"/>
    </location>
</feature>
<comment type="caution">
    <text evidence="4">The sequence shown here is derived from an EMBL/GenBank/DDBJ whole genome shotgun (WGS) entry which is preliminary data.</text>
</comment>
<reference evidence="4 5" key="1">
    <citation type="submission" date="2021-01" db="EMBL/GenBank/DDBJ databases">
        <title>Whole genome shotgun sequence of Microbispora corallina NBRC 16416.</title>
        <authorList>
            <person name="Komaki H."/>
            <person name="Tamura T."/>
        </authorList>
    </citation>
    <scope>NUCLEOTIDE SEQUENCE [LARGE SCALE GENOMIC DNA]</scope>
    <source>
        <strain evidence="4 5">NBRC 16416</strain>
    </source>
</reference>
<evidence type="ECO:0000259" key="3">
    <source>
        <dbReference type="Pfam" id="PF03551"/>
    </source>
</evidence>
<dbReference type="InterPro" id="IPR005149">
    <property type="entry name" value="Tscrpt_reg_PadR_N"/>
</dbReference>
<evidence type="ECO:0000256" key="1">
    <source>
        <dbReference type="SAM" id="Coils"/>
    </source>
</evidence>
<dbReference type="InterPro" id="IPR036390">
    <property type="entry name" value="WH_DNA-bd_sf"/>
</dbReference>
<organism evidence="4 5">
    <name type="scientific">Microbispora corallina</name>
    <dbReference type="NCBI Taxonomy" id="83302"/>
    <lineage>
        <taxon>Bacteria</taxon>
        <taxon>Bacillati</taxon>
        <taxon>Actinomycetota</taxon>
        <taxon>Actinomycetes</taxon>
        <taxon>Streptosporangiales</taxon>
        <taxon>Streptosporangiaceae</taxon>
        <taxon>Microbispora</taxon>
    </lineage>
</organism>
<dbReference type="Pfam" id="PF03551">
    <property type="entry name" value="PadR"/>
    <property type="match status" value="1"/>
</dbReference>
<feature type="domain" description="Transcription regulator PadR N-terminal" evidence="3">
    <location>
        <begin position="17"/>
        <end position="93"/>
    </location>
</feature>
<dbReference type="Gene3D" id="1.10.10.10">
    <property type="entry name" value="Winged helix-like DNA-binding domain superfamily/Winged helix DNA-binding domain"/>
    <property type="match status" value="1"/>
</dbReference>
<dbReference type="PANTHER" id="PTHR43252:SF6">
    <property type="entry name" value="NEGATIVE TRANSCRIPTION REGULATOR PADR"/>
    <property type="match status" value="1"/>
</dbReference>
<protein>
    <submittedName>
        <fullName evidence="4">PadR family transcriptional regulator</fullName>
    </submittedName>
</protein>
<dbReference type="InterPro" id="IPR036388">
    <property type="entry name" value="WH-like_DNA-bd_sf"/>
</dbReference>
<gene>
    <name evidence="4" type="ORF">Mco01_77090</name>
</gene>
<accession>A0ABQ4GCG9</accession>